<evidence type="ECO:0000256" key="1">
    <source>
        <dbReference type="SAM" id="MobiDB-lite"/>
    </source>
</evidence>
<protein>
    <submittedName>
        <fullName evidence="2">Uncharacterized protein</fullName>
    </submittedName>
</protein>
<proteinExistence type="predicted"/>
<dbReference type="Proteomes" id="UP001642487">
    <property type="component" value="Chromosome 2"/>
</dbReference>
<reference evidence="2 3" key="1">
    <citation type="submission" date="2024-03" db="EMBL/GenBank/DDBJ databases">
        <authorList>
            <person name="Gkanogiannis A."/>
            <person name="Becerra Lopez-Lavalle L."/>
        </authorList>
    </citation>
    <scope>NUCLEOTIDE SEQUENCE [LARGE SCALE GENOMIC DNA]</scope>
</reference>
<accession>A0ABP0Y5B5</accession>
<evidence type="ECO:0000313" key="3">
    <source>
        <dbReference type="Proteomes" id="UP001642487"/>
    </source>
</evidence>
<keyword evidence="3" id="KW-1185">Reference proteome</keyword>
<organism evidence="2 3">
    <name type="scientific">Citrullus colocynthis</name>
    <name type="common">colocynth</name>
    <dbReference type="NCBI Taxonomy" id="252529"/>
    <lineage>
        <taxon>Eukaryota</taxon>
        <taxon>Viridiplantae</taxon>
        <taxon>Streptophyta</taxon>
        <taxon>Embryophyta</taxon>
        <taxon>Tracheophyta</taxon>
        <taxon>Spermatophyta</taxon>
        <taxon>Magnoliopsida</taxon>
        <taxon>eudicotyledons</taxon>
        <taxon>Gunneridae</taxon>
        <taxon>Pentapetalae</taxon>
        <taxon>rosids</taxon>
        <taxon>fabids</taxon>
        <taxon>Cucurbitales</taxon>
        <taxon>Cucurbitaceae</taxon>
        <taxon>Benincaseae</taxon>
        <taxon>Citrullus</taxon>
    </lineage>
</organism>
<feature type="region of interest" description="Disordered" evidence="1">
    <location>
        <begin position="1"/>
        <end position="24"/>
    </location>
</feature>
<evidence type="ECO:0000313" key="2">
    <source>
        <dbReference type="EMBL" id="CAK9315609.1"/>
    </source>
</evidence>
<dbReference type="EMBL" id="OZ021736">
    <property type="protein sequence ID" value="CAK9315609.1"/>
    <property type="molecule type" value="Genomic_DNA"/>
</dbReference>
<sequence>MILVKQTASASTDCAQQTTEGHTRQELTNDVNLQRPATNKRLNAEENVKREIDEDDGRQMMALRSATRENSNLHAANDRADRLAATTFAEQEREREREGDRERVWSVAMHEEEGNLLCSFLLTLLENSIYTYTHLPIFFSFLNSKSHTKQISPIKSDFPFHFN</sequence>
<name>A0ABP0Y5B5_9ROSI</name>
<gene>
    <name evidence="2" type="ORF">CITCOLO1_LOCUS7410</name>
</gene>
<feature type="compositionally biased region" description="Polar residues" evidence="1">
    <location>
        <begin position="1"/>
        <end position="20"/>
    </location>
</feature>